<accession>A0ABS8JJB4</accession>
<dbReference type="Pfam" id="PF11852">
    <property type="entry name" value="Pullul_strch_C"/>
    <property type="match status" value="1"/>
</dbReference>
<dbReference type="InterPro" id="IPR017853">
    <property type="entry name" value="GH"/>
</dbReference>
<gene>
    <name evidence="5" type="ORF">LK996_11380</name>
</gene>
<evidence type="ECO:0000256" key="1">
    <source>
        <dbReference type="ARBA" id="ARBA00008061"/>
    </source>
</evidence>
<dbReference type="InterPro" id="IPR006047">
    <property type="entry name" value="GH13_cat_dom"/>
</dbReference>
<dbReference type="SUPFAM" id="SSF51011">
    <property type="entry name" value="Glycosyl hydrolase domain"/>
    <property type="match status" value="1"/>
</dbReference>
<dbReference type="CDD" id="cd02860">
    <property type="entry name" value="E_set_Pullulanase"/>
    <property type="match status" value="1"/>
</dbReference>
<proteinExistence type="inferred from homology"/>
<keyword evidence="2" id="KW-0326">Glycosidase</keyword>
<evidence type="ECO:0000256" key="2">
    <source>
        <dbReference type="ARBA" id="ARBA00023295"/>
    </source>
</evidence>
<dbReference type="InterPro" id="IPR013780">
    <property type="entry name" value="Glyco_hydro_b"/>
</dbReference>
<dbReference type="Gene3D" id="2.60.40.1180">
    <property type="entry name" value="Golgi alpha-mannosidase II"/>
    <property type="match status" value="1"/>
</dbReference>
<protein>
    <submittedName>
        <fullName evidence="5">DUF3372 domain-containing protein</fullName>
    </submittedName>
</protein>
<organism evidence="5 6">
    <name type="scientific">Noviluteimonas lactosilytica</name>
    <dbReference type="NCBI Taxonomy" id="2888523"/>
    <lineage>
        <taxon>Bacteria</taxon>
        <taxon>Pseudomonadati</taxon>
        <taxon>Pseudomonadota</taxon>
        <taxon>Gammaproteobacteria</taxon>
        <taxon>Lysobacterales</taxon>
        <taxon>Lysobacteraceae</taxon>
        <taxon>Noviluteimonas</taxon>
    </lineage>
</organism>
<comment type="similarity">
    <text evidence="1">Belongs to the glycosyl hydrolase 13 family.</text>
</comment>
<dbReference type="Gene3D" id="2.60.40.10">
    <property type="entry name" value="Immunoglobulins"/>
    <property type="match status" value="1"/>
</dbReference>
<evidence type="ECO:0000313" key="6">
    <source>
        <dbReference type="Proteomes" id="UP001165293"/>
    </source>
</evidence>
<dbReference type="SMART" id="SM00642">
    <property type="entry name" value="Aamy"/>
    <property type="match status" value="1"/>
</dbReference>
<dbReference type="Gene3D" id="3.40.50.1820">
    <property type="entry name" value="alpha/beta hydrolase"/>
    <property type="match status" value="1"/>
</dbReference>
<sequence length="1026" mass="111962">MRTWLAGVALLACAAPAWSRAATQADCDDPAAFTVLSKTHAPDARDVQSPAALDARYGDAADKLALGANDDGFALWAPTARHVAVCTYDGPRSASTALHAMRRDDATGAWRASLPVRDGTYYLYLVDVFVPGTGLVRQRVTDPYSVALAANGTRSLKFDLAATATKPEGWDPKGPDRIGAQTDLVVYELHVRDFSRDDATVPVEHRGKYLAFTDTESNGMRHLRALADAGVTDVHLLPVFDFASVPERDCKPAGETKEDCFNWGYDPFHFNAPEGSYATDPDGVARIVEFRRMVQALHRANLRVGMDVVYNHTMAAGQDGWSVLDRIVPGYYHRYNDDGALATSTCCANTATEHRMMAKLMRDSVVLWATQYGIDSFRFDLMGHQPRAAMEDLQRALKAATGRDIPLIGEGWNFGEVADGKRFVQASQLSLGGSGIGTFSDRARDAVRGGGPGDHVPALVDAKGWITGGATAANADLVRTGLAGTLRDYTLADGRKLSAIDYHGQPAGYATQPSEVVNYVENHDNQTLFDIAALKLPRDTTPEERARVQLLGAATTAFSQGVAYYHAGIDVLRSKSLDRNSFDSGDAFNRLNWTYTDNGFGGALPPAKENEQDYAAIEPLLADAARIEPRPADIAWMRDAFRDLVRIRASSTLFRLRGADDVQRRLTFPDTGTPDLVAGRLDGTDLEGARFPAVQYFLNASTQARDVVLPASRGEPWVLHPVHLSPTAADVRARDARFDRDTGRFTIPPRTAVVFVQPENATLPDLLTFRLPAHLSGVEDMTVDVQLPPGYDANARKRYPVLYLDDGQDLADVHVRDTLDRLYREQKIAPLIVVAMHMPRDRMAGYGLADRAAGRSVVSPTKYGEVGVNAQALSEWVVGTLVPYVDAHWRTQADADGRAVLGWSLGGIHAFSLGWNYPEVFGRIGAFSPSFWLADANDRRIAQALVADNAPKRGLRAYFAVGTKEEEGDRDSDGMIDVIDDANELATLLRERAGNEVEVVELDGGIHRQSSWAAMLPGFLEWGFGK</sequence>
<feature type="signal peptide" evidence="3">
    <location>
        <begin position="1"/>
        <end position="21"/>
    </location>
</feature>
<dbReference type="SUPFAM" id="SSF53474">
    <property type="entry name" value="alpha/beta-Hydrolases"/>
    <property type="match status" value="1"/>
</dbReference>
<dbReference type="Gene3D" id="3.20.20.80">
    <property type="entry name" value="Glycosidases"/>
    <property type="match status" value="1"/>
</dbReference>
<dbReference type="CDD" id="cd11341">
    <property type="entry name" value="AmyAc_Pullulanase_LD-like"/>
    <property type="match status" value="1"/>
</dbReference>
<dbReference type="InterPro" id="IPR014756">
    <property type="entry name" value="Ig_E-set"/>
</dbReference>
<keyword evidence="6" id="KW-1185">Reference proteome</keyword>
<keyword evidence="2" id="KW-0378">Hydrolase</keyword>
<feature type="chain" id="PRO_5045522647" evidence="3">
    <location>
        <begin position="22"/>
        <end position="1026"/>
    </location>
</feature>
<dbReference type="SUPFAM" id="SSF81296">
    <property type="entry name" value="E set domains"/>
    <property type="match status" value="1"/>
</dbReference>
<dbReference type="InterPro" id="IPR013783">
    <property type="entry name" value="Ig-like_fold"/>
</dbReference>
<dbReference type="Pfam" id="PF02922">
    <property type="entry name" value="CBM_48"/>
    <property type="match status" value="1"/>
</dbReference>
<dbReference type="SUPFAM" id="SSF51445">
    <property type="entry name" value="(Trans)glycosidases"/>
    <property type="match status" value="1"/>
</dbReference>
<feature type="domain" description="Glycosyl hydrolase family 13 catalytic" evidence="4">
    <location>
        <begin position="211"/>
        <end position="626"/>
    </location>
</feature>
<dbReference type="RefSeq" id="WP_230527327.1">
    <property type="nucleotide sequence ID" value="NZ_JAJGAK010000002.1"/>
</dbReference>
<dbReference type="Pfam" id="PF00756">
    <property type="entry name" value="Esterase"/>
    <property type="match status" value="1"/>
</dbReference>
<dbReference type="Proteomes" id="UP001165293">
    <property type="component" value="Unassembled WGS sequence"/>
</dbReference>
<dbReference type="EMBL" id="JAJGAK010000002">
    <property type="protein sequence ID" value="MCC8363671.1"/>
    <property type="molecule type" value="Genomic_DNA"/>
</dbReference>
<comment type="caution">
    <text evidence="5">The sequence shown here is derived from an EMBL/GenBank/DDBJ whole genome shotgun (WGS) entry which is preliminary data.</text>
</comment>
<evidence type="ECO:0000259" key="4">
    <source>
        <dbReference type="SMART" id="SM00642"/>
    </source>
</evidence>
<evidence type="ECO:0000256" key="3">
    <source>
        <dbReference type="SAM" id="SignalP"/>
    </source>
</evidence>
<dbReference type="InterPro" id="IPR004193">
    <property type="entry name" value="Glyco_hydro_13_N"/>
</dbReference>
<evidence type="ECO:0000313" key="5">
    <source>
        <dbReference type="EMBL" id="MCC8363671.1"/>
    </source>
</evidence>
<dbReference type="PANTHER" id="PTHR43002">
    <property type="entry name" value="GLYCOGEN DEBRANCHING ENZYME"/>
    <property type="match status" value="1"/>
</dbReference>
<reference evidence="5" key="1">
    <citation type="submission" date="2021-10" db="EMBL/GenBank/DDBJ databases">
        <authorList>
            <person name="Lyu M."/>
            <person name="Wang X."/>
            <person name="Meng X."/>
            <person name="Xu K."/>
        </authorList>
    </citation>
    <scope>NUCLEOTIDE SEQUENCE</scope>
    <source>
        <strain evidence="5">A6</strain>
    </source>
</reference>
<name>A0ABS8JJB4_9GAMM</name>
<dbReference type="InterPro" id="IPR029058">
    <property type="entry name" value="AB_hydrolase_fold"/>
</dbReference>
<dbReference type="InterPro" id="IPR024561">
    <property type="entry name" value="Pullul_strch_C"/>
</dbReference>
<keyword evidence="3" id="KW-0732">Signal</keyword>
<dbReference type="InterPro" id="IPR000801">
    <property type="entry name" value="Esterase-like"/>
</dbReference>